<protein>
    <submittedName>
        <fullName evidence="1">HAD hydrolase-like protein</fullName>
    </submittedName>
</protein>
<dbReference type="SFLD" id="SFLDS00003">
    <property type="entry name" value="Haloacid_Dehalogenase"/>
    <property type="match status" value="1"/>
</dbReference>
<gene>
    <name evidence="1" type="ORF">IAB36_05415</name>
</gene>
<dbReference type="SFLD" id="SFLDG01129">
    <property type="entry name" value="C1.5:_HAD__Beta-PGM__Phosphata"/>
    <property type="match status" value="1"/>
</dbReference>
<evidence type="ECO:0000313" key="2">
    <source>
        <dbReference type="Proteomes" id="UP000886749"/>
    </source>
</evidence>
<comment type="caution">
    <text evidence="1">The sequence shown here is derived from an EMBL/GenBank/DDBJ whole genome shotgun (WGS) entry which is preliminary data.</text>
</comment>
<dbReference type="InterPro" id="IPR023214">
    <property type="entry name" value="HAD_sf"/>
</dbReference>
<keyword evidence="1" id="KW-0378">Hydrolase</keyword>
<dbReference type="PANTHER" id="PTHR43434">
    <property type="entry name" value="PHOSPHOGLYCOLATE PHOSPHATASE"/>
    <property type="match status" value="1"/>
</dbReference>
<dbReference type="InterPro" id="IPR036412">
    <property type="entry name" value="HAD-like_sf"/>
</dbReference>
<dbReference type="PANTHER" id="PTHR43434:SF20">
    <property type="entry name" value="5'-NUCLEOTIDASE"/>
    <property type="match status" value="1"/>
</dbReference>
<dbReference type="EMBL" id="DVGY01000118">
    <property type="protein sequence ID" value="HIR41246.1"/>
    <property type="molecule type" value="Genomic_DNA"/>
</dbReference>
<dbReference type="InterPro" id="IPR050155">
    <property type="entry name" value="HAD-like_hydrolase_sf"/>
</dbReference>
<organism evidence="1 2">
    <name type="scientific">Candidatus Egerieicola pullicola</name>
    <dbReference type="NCBI Taxonomy" id="2840775"/>
    <lineage>
        <taxon>Bacteria</taxon>
        <taxon>Bacillati</taxon>
        <taxon>Bacillota</taxon>
        <taxon>Clostridia</taxon>
        <taxon>Eubacteriales</taxon>
        <taxon>Oscillospiraceae</taxon>
        <taxon>Oscillospiraceae incertae sedis</taxon>
        <taxon>Candidatus Egerieicola</taxon>
    </lineage>
</organism>
<dbReference type="Pfam" id="PF13419">
    <property type="entry name" value="HAD_2"/>
    <property type="match status" value="1"/>
</dbReference>
<proteinExistence type="predicted"/>
<dbReference type="GO" id="GO:0005829">
    <property type="term" value="C:cytosol"/>
    <property type="evidence" value="ECO:0007669"/>
    <property type="project" value="TreeGrafter"/>
</dbReference>
<accession>A0A9D1AL82</accession>
<evidence type="ECO:0000313" key="1">
    <source>
        <dbReference type="EMBL" id="HIR41246.1"/>
    </source>
</evidence>
<sequence length="213" mass="24281">MRYEAILFDLDGTLTDSYEGITRCVEYALSQCGILVEDRSRLRCFIGPNLMDSFQQFYGMDEEQATFAVEQYRDRYRDTGIYENALYPGIRECLEHLKEEGMLLAIASSKPAVFVKRILNYFQVADLFDVVVGTELEGRILNKPQLIARARDLLGCSDCVMVGDRSMDAVGAQQNQMDFIGVTYGFGGYEELSEYPHVYLADDVEELEEYLLS</sequence>
<dbReference type="InterPro" id="IPR023198">
    <property type="entry name" value="PGP-like_dom2"/>
</dbReference>
<name>A0A9D1AL82_9FIRM</name>
<dbReference type="Proteomes" id="UP000886749">
    <property type="component" value="Unassembled WGS sequence"/>
</dbReference>
<dbReference type="AlphaFoldDB" id="A0A9D1AL82"/>
<dbReference type="GO" id="GO:0004713">
    <property type="term" value="F:protein tyrosine kinase activity"/>
    <property type="evidence" value="ECO:0007669"/>
    <property type="project" value="TreeGrafter"/>
</dbReference>
<dbReference type="Gene3D" id="1.10.150.240">
    <property type="entry name" value="Putative phosphatase, domain 2"/>
    <property type="match status" value="1"/>
</dbReference>
<reference evidence="1" key="1">
    <citation type="submission" date="2020-10" db="EMBL/GenBank/DDBJ databases">
        <authorList>
            <person name="Gilroy R."/>
        </authorList>
    </citation>
    <scope>NUCLEOTIDE SEQUENCE</scope>
    <source>
        <strain evidence="1">CHK184-25365</strain>
    </source>
</reference>
<dbReference type="SUPFAM" id="SSF56784">
    <property type="entry name" value="HAD-like"/>
    <property type="match status" value="1"/>
</dbReference>
<reference evidence="1" key="2">
    <citation type="journal article" date="2021" name="PeerJ">
        <title>Extensive microbial diversity within the chicken gut microbiome revealed by metagenomics and culture.</title>
        <authorList>
            <person name="Gilroy R."/>
            <person name="Ravi A."/>
            <person name="Getino M."/>
            <person name="Pursley I."/>
            <person name="Horton D.L."/>
            <person name="Alikhan N.F."/>
            <person name="Baker D."/>
            <person name="Gharbi K."/>
            <person name="Hall N."/>
            <person name="Watson M."/>
            <person name="Adriaenssens E.M."/>
            <person name="Foster-Nyarko E."/>
            <person name="Jarju S."/>
            <person name="Secka A."/>
            <person name="Antonio M."/>
            <person name="Oren A."/>
            <person name="Chaudhuri R.R."/>
            <person name="La Ragione R."/>
            <person name="Hildebrand F."/>
            <person name="Pallen M.J."/>
        </authorList>
    </citation>
    <scope>NUCLEOTIDE SEQUENCE</scope>
    <source>
        <strain evidence="1">CHK184-25365</strain>
    </source>
</reference>
<dbReference type="GO" id="GO:0016787">
    <property type="term" value="F:hydrolase activity"/>
    <property type="evidence" value="ECO:0007669"/>
    <property type="project" value="UniProtKB-KW"/>
</dbReference>
<dbReference type="InterPro" id="IPR041492">
    <property type="entry name" value="HAD_2"/>
</dbReference>
<dbReference type="Gene3D" id="3.40.50.1000">
    <property type="entry name" value="HAD superfamily/HAD-like"/>
    <property type="match status" value="1"/>
</dbReference>